<feature type="compositionally biased region" description="Low complexity" evidence="1">
    <location>
        <begin position="87"/>
        <end position="96"/>
    </location>
</feature>
<feature type="compositionally biased region" description="Polar residues" evidence="1">
    <location>
        <begin position="62"/>
        <end position="81"/>
    </location>
</feature>
<sequence>MIELGPEINGPIKEVAVEAEVSSEEPSSIESIDTAGMVPYAIFSHLGGKSVDLPPKMEMPNTDYTSSKSQTKATESSTTVSKNEEPSSTNSSDTSSLEMANTDYTGSSSPSRRSTSSSYEETLEQNNVNTTVTVQPSNDTNIYCCSCFPSSTTNDSCKYSSTRGSCCSPPSTSSAANHSPKPATPPLTTE</sequence>
<feature type="compositionally biased region" description="Polar residues" evidence="1">
    <location>
        <begin position="124"/>
        <end position="134"/>
    </location>
</feature>
<evidence type="ECO:0000256" key="1">
    <source>
        <dbReference type="SAM" id="MobiDB-lite"/>
    </source>
</evidence>
<dbReference type="Proteomes" id="UP000230750">
    <property type="component" value="Unassembled WGS sequence"/>
</dbReference>
<dbReference type="EMBL" id="MRZV01000538">
    <property type="protein sequence ID" value="PIK48153.1"/>
    <property type="molecule type" value="Genomic_DNA"/>
</dbReference>
<evidence type="ECO:0000313" key="2">
    <source>
        <dbReference type="EMBL" id="PIK48153.1"/>
    </source>
</evidence>
<feature type="compositionally biased region" description="Polar residues" evidence="1">
    <location>
        <begin position="97"/>
        <end position="106"/>
    </location>
</feature>
<organism evidence="2 3">
    <name type="scientific">Stichopus japonicus</name>
    <name type="common">Sea cucumber</name>
    <dbReference type="NCBI Taxonomy" id="307972"/>
    <lineage>
        <taxon>Eukaryota</taxon>
        <taxon>Metazoa</taxon>
        <taxon>Echinodermata</taxon>
        <taxon>Eleutherozoa</taxon>
        <taxon>Echinozoa</taxon>
        <taxon>Holothuroidea</taxon>
        <taxon>Aspidochirotacea</taxon>
        <taxon>Aspidochirotida</taxon>
        <taxon>Stichopodidae</taxon>
        <taxon>Apostichopus</taxon>
    </lineage>
</organism>
<feature type="region of interest" description="Disordered" evidence="1">
    <location>
        <begin position="161"/>
        <end position="190"/>
    </location>
</feature>
<dbReference type="AlphaFoldDB" id="A0A2G8KJH5"/>
<name>A0A2G8KJH5_STIJA</name>
<evidence type="ECO:0000313" key="3">
    <source>
        <dbReference type="Proteomes" id="UP000230750"/>
    </source>
</evidence>
<feature type="compositionally biased region" description="Low complexity" evidence="1">
    <location>
        <begin position="107"/>
        <end position="118"/>
    </location>
</feature>
<keyword evidence="3" id="KW-1185">Reference proteome</keyword>
<reference evidence="2 3" key="1">
    <citation type="journal article" date="2017" name="PLoS Biol.">
        <title>The sea cucumber genome provides insights into morphological evolution and visceral regeneration.</title>
        <authorList>
            <person name="Zhang X."/>
            <person name="Sun L."/>
            <person name="Yuan J."/>
            <person name="Sun Y."/>
            <person name="Gao Y."/>
            <person name="Zhang L."/>
            <person name="Li S."/>
            <person name="Dai H."/>
            <person name="Hamel J.F."/>
            <person name="Liu C."/>
            <person name="Yu Y."/>
            <person name="Liu S."/>
            <person name="Lin W."/>
            <person name="Guo K."/>
            <person name="Jin S."/>
            <person name="Xu P."/>
            <person name="Storey K.B."/>
            <person name="Huan P."/>
            <person name="Zhang T."/>
            <person name="Zhou Y."/>
            <person name="Zhang J."/>
            <person name="Lin C."/>
            <person name="Li X."/>
            <person name="Xing L."/>
            <person name="Huo D."/>
            <person name="Sun M."/>
            <person name="Wang L."/>
            <person name="Mercier A."/>
            <person name="Li F."/>
            <person name="Yang H."/>
            <person name="Xiang J."/>
        </authorList>
    </citation>
    <scope>NUCLEOTIDE SEQUENCE [LARGE SCALE GENOMIC DNA]</scope>
    <source>
        <strain evidence="2">Shaxun</strain>
        <tissue evidence="2">Muscle</tissue>
    </source>
</reference>
<comment type="caution">
    <text evidence="2">The sequence shown here is derived from an EMBL/GenBank/DDBJ whole genome shotgun (WGS) entry which is preliminary data.</text>
</comment>
<accession>A0A2G8KJH5</accession>
<protein>
    <submittedName>
        <fullName evidence="2">Uncharacterized protein</fullName>
    </submittedName>
</protein>
<feature type="region of interest" description="Disordered" evidence="1">
    <location>
        <begin position="48"/>
        <end position="134"/>
    </location>
</feature>
<proteinExistence type="predicted"/>
<feature type="compositionally biased region" description="Low complexity" evidence="1">
    <location>
        <begin position="161"/>
        <end position="174"/>
    </location>
</feature>
<gene>
    <name evidence="2" type="ORF">BSL78_14981</name>
</gene>